<proteinExistence type="predicted"/>
<dbReference type="PANTHER" id="PTHR35046">
    <property type="entry name" value="ZINC KNUCKLE (CCHC-TYPE) FAMILY PROTEIN"/>
    <property type="match status" value="1"/>
</dbReference>
<organism evidence="1 2">
    <name type="scientific">Linum trigynum</name>
    <dbReference type="NCBI Taxonomy" id="586398"/>
    <lineage>
        <taxon>Eukaryota</taxon>
        <taxon>Viridiplantae</taxon>
        <taxon>Streptophyta</taxon>
        <taxon>Embryophyta</taxon>
        <taxon>Tracheophyta</taxon>
        <taxon>Spermatophyta</taxon>
        <taxon>Magnoliopsida</taxon>
        <taxon>eudicotyledons</taxon>
        <taxon>Gunneridae</taxon>
        <taxon>Pentapetalae</taxon>
        <taxon>rosids</taxon>
        <taxon>fabids</taxon>
        <taxon>Malpighiales</taxon>
        <taxon>Linaceae</taxon>
        <taxon>Linum</taxon>
    </lineage>
</organism>
<dbReference type="CDD" id="cd00303">
    <property type="entry name" value="retropepsin_like"/>
    <property type="match status" value="1"/>
</dbReference>
<name>A0AAV2FL11_9ROSI</name>
<reference evidence="1 2" key="1">
    <citation type="submission" date="2024-04" db="EMBL/GenBank/DDBJ databases">
        <authorList>
            <person name="Fracassetti M."/>
        </authorList>
    </citation>
    <scope>NUCLEOTIDE SEQUENCE [LARGE SCALE GENOMIC DNA]</scope>
</reference>
<dbReference type="AlphaFoldDB" id="A0AAV2FL11"/>
<accession>A0AAV2FL11</accession>
<dbReference type="EMBL" id="OZ034820">
    <property type="protein sequence ID" value="CAL1398928.1"/>
    <property type="molecule type" value="Genomic_DNA"/>
</dbReference>
<gene>
    <name evidence="1" type="ORF">LTRI10_LOCUS39135</name>
</gene>
<evidence type="ECO:0000313" key="2">
    <source>
        <dbReference type="Proteomes" id="UP001497516"/>
    </source>
</evidence>
<dbReference type="Proteomes" id="UP001497516">
    <property type="component" value="Chromosome 7"/>
</dbReference>
<evidence type="ECO:0000313" key="1">
    <source>
        <dbReference type="EMBL" id="CAL1398928.1"/>
    </source>
</evidence>
<keyword evidence="2" id="KW-1185">Reference proteome</keyword>
<protein>
    <submittedName>
        <fullName evidence="1">Uncharacterized protein</fullName>
    </submittedName>
</protein>
<dbReference type="PANTHER" id="PTHR35046:SF24">
    <property type="entry name" value="RETROTRANSPOSON GAG DOMAIN-CONTAINING PROTEIN"/>
    <property type="match status" value="1"/>
</dbReference>
<sequence length="120" mass="13667">MMDGKLLSVMLDGGSCTNIVSFDVVKKLRLSTVKHSQPYNLHWLKDYGAIKVNKMAKARFHIGEYANEVWCDVAPIQLIHYWAVCGNMILELLTAEEGLMQFRLTEQERDNGIARRGIPD</sequence>